<dbReference type="Proteomes" id="UP000287033">
    <property type="component" value="Unassembled WGS sequence"/>
</dbReference>
<evidence type="ECO:0000256" key="1">
    <source>
        <dbReference type="ARBA" id="ARBA00004436"/>
    </source>
</evidence>
<dbReference type="GO" id="GO:0030337">
    <property type="term" value="F:DNA polymerase processivity factor activity"/>
    <property type="evidence" value="ECO:0007669"/>
    <property type="project" value="TreeGrafter"/>
</dbReference>
<dbReference type="EMBL" id="BEZZ01001286">
    <property type="protein sequence ID" value="GCC17075.1"/>
    <property type="molecule type" value="Genomic_DNA"/>
</dbReference>
<keyword evidence="11" id="KW-1185">Reference proteome</keyword>
<dbReference type="PANTHER" id="PTHR21053">
    <property type="entry name" value="TRANSCRIPTION ELONGATION FACTOR, MITOCHONDRIAL"/>
    <property type="match status" value="1"/>
</dbReference>
<dbReference type="STRING" id="137246.A0A401RG16"/>
<evidence type="ECO:0000256" key="2">
    <source>
        <dbReference type="ARBA" id="ARBA00009086"/>
    </source>
</evidence>
<keyword evidence="4" id="KW-0809">Transit peptide</keyword>
<protein>
    <recommendedName>
        <fullName evidence="3">Transcription elongation factor, mitochondrial</fullName>
    </recommendedName>
</protein>
<keyword evidence="8" id="KW-1135">Mitochondrion nucleoid</keyword>
<accession>A0A401RG16</accession>
<dbReference type="GO" id="GO:0006392">
    <property type="term" value="P:transcription elongation by mitochondrial RNA polymerase"/>
    <property type="evidence" value="ECO:0007669"/>
    <property type="project" value="InterPro"/>
</dbReference>
<evidence type="ECO:0000256" key="9">
    <source>
        <dbReference type="ARBA" id="ARBA00025262"/>
    </source>
</evidence>
<dbReference type="GO" id="GO:0003676">
    <property type="term" value="F:nucleic acid binding"/>
    <property type="evidence" value="ECO:0007669"/>
    <property type="project" value="InterPro"/>
</dbReference>
<comment type="function">
    <text evidence="9">Transcription elongation factor which increases mitochondrial RNA polymerase processivity. Regulates transcription of the mitochondrial genome, including genes important for the oxidative phosphorylation machinery.</text>
</comment>
<dbReference type="InterPro" id="IPR039150">
    <property type="entry name" value="TEFM"/>
</dbReference>
<dbReference type="OrthoDB" id="5949570at2759"/>
<organism evidence="10 11">
    <name type="scientific">Chiloscyllium punctatum</name>
    <name type="common">Brownbanded bambooshark</name>
    <name type="synonym">Hemiscyllium punctatum</name>
    <dbReference type="NCBI Taxonomy" id="137246"/>
    <lineage>
        <taxon>Eukaryota</taxon>
        <taxon>Metazoa</taxon>
        <taxon>Chordata</taxon>
        <taxon>Craniata</taxon>
        <taxon>Vertebrata</taxon>
        <taxon>Chondrichthyes</taxon>
        <taxon>Elasmobranchii</taxon>
        <taxon>Galeomorphii</taxon>
        <taxon>Galeoidea</taxon>
        <taxon>Orectolobiformes</taxon>
        <taxon>Hemiscylliidae</taxon>
        <taxon>Chiloscyllium</taxon>
    </lineage>
</organism>
<name>A0A401RG16_CHIPU</name>
<evidence type="ECO:0000256" key="4">
    <source>
        <dbReference type="ARBA" id="ARBA00022946"/>
    </source>
</evidence>
<dbReference type="FunFam" id="1.10.150.280:FF:000004">
    <property type="entry name" value="Transcription elongation factor, mitochondrial"/>
    <property type="match status" value="1"/>
</dbReference>
<keyword evidence="7" id="KW-0804">Transcription</keyword>
<dbReference type="InterPro" id="IPR010994">
    <property type="entry name" value="RuvA_2-like"/>
</dbReference>
<dbReference type="SUPFAM" id="SSF47781">
    <property type="entry name" value="RuvA domain 2-like"/>
    <property type="match status" value="1"/>
</dbReference>
<evidence type="ECO:0000313" key="10">
    <source>
        <dbReference type="EMBL" id="GCC17075.1"/>
    </source>
</evidence>
<evidence type="ECO:0000256" key="6">
    <source>
        <dbReference type="ARBA" id="ARBA00023128"/>
    </source>
</evidence>
<reference evidence="10 11" key="1">
    <citation type="journal article" date="2018" name="Nat. Ecol. Evol.">
        <title>Shark genomes provide insights into elasmobranch evolution and the origin of vertebrates.</title>
        <authorList>
            <person name="Hara Y"/>
            <person name="Yamaguchi K"/>
            <person name="Onimaru K"/>
            <person name="Kadota M"/>
            <person name="Koyanagi M"/>
            <person name="Keeley SD"/>
            <person name="Tatsumi K"/>
            <person name="Tanaka K"/>
            <person name="Motone F"/>
            <person name="Kageyama Y"/>
            <person name="Nozu R"/>
            <person name="Adachi N"/>
            <person name="Nishimura O"/>
            <person name="Nakagawa R"/>
            <person name="Tanegashima C"/>
            <person name="Kiyatake I"/>
            <person name="Matsumoto R"/>
            <person name="Murakumo K"/>
            <person name="Nishida K"/>
            <person name="Terakita A"/>
            <person name="Kuratani S"/>
            <person name="Sato K"/>
            <person name="Hyodo S Kuraku.S."/>
        </authorList>
    </citation>
    <scope>NUCLEOTIDE SEQUENCE [LARGE SCALE GENOMIC DNA]</scope>
</reference>
<evidence type="ECO:0000256" key="3">
    <source>
        <dbReference type="ARBA" id="ARBA00017000"/>
    </source>
</evidence>
<dbReference type="OMA" id="ESPQMAQ"/>
<evidence type="ECO:0000256" key="8">
    <source>
        <dbReference type="ARBA" id="ARBA00023271"/>
    </source>
</evidence>
<sequence>MVQHQSFLLCTCCKEGHYAPADLHELDCLQPDTAADDIDGCYTAQQRAAVLRVLNTASREELAGIKLLRGRKSANIVEYRAGRGPFTNLQSLLEVPLFKHKTIMKVCQSILNPCQEPGKKEKKFQGLKFIKPDVERKRLLAVNSIVSVVFGIRKIAWAHVDRNLTVLDWNQETSHRYMKGPYLPSIYLEEISSAVSKIPKADFFILEKPSISVQNTNLFPVTLHLRTIEAMLHGLLGASFLEDGQHKVLSVVRTAVGKHFELMVGESRTSGRELVQQFMIDSVTQEHPRVLFPRDTLARYRRLFQKGNADRGEEMCDALLQAIAFYEFLFNNP</sequence>
<dbReference type="AlphaFoldDB" id="A0A401RG16"/>
<comment type="subcellular location">
    <subcellularLocation>
        <location evidence="1">Mitochondrion matrix</location>
        <location evidence="1">Mitochondrion nucleoid</location>
    </subcellularLocation>
</comment>
<dbReference type="PANTHER" id="PTHR21053:SF2">
    <property type="entry name" value="TRANSCRIPTION ELONGATION FACTOR, MITOCHONDRIAL"/>
    <property type="match status" value="1"/>
</dbReference>
<keyword evidence="6" id="KW-0496">Mitochondrion</keyword>
<dbReference type="Gene3D" id="3.30.420.10">
    <property type="entry name" value="Ribonuclease H-like superfamily/Ribonuclease H"/>
    <property type="match status" value="1"/>
</dbReference>
<comment type="caution">
    <text evidence="10">The sequence shown here is derived from an EMBL/GenBank/DDBJ whole genome shotgun (WGS) entry which is preliminary data.</text>
</comment>
<dbReference type="InterPro" id="IPR036397">
    <property type="entry name" value="RNaseH_sf"/>
</dbReference>
<evidence type="ECO:0000256" key="5">
    <source>
        <dbReference type="ARBA" id="ARBA00023015"/>
    </source>
</evidence>
<comment type="similarity">
    <text evidence="2">Belongs to the TEFM family.</text>
</comment>
<evidence type="ECO:0000256" key="7">
    <source>
        <dbReference type="ARBA" id="ARBA00023163"/>
    </source>
</evidence>
<gene>
    <name evidence="10" type="ORF">chiPu_0017440</name>
</gene>
<dbReference type="GO" id="GO:0042645">
    <property type="term" value="C:mitochondrial nucleoid"/>
    <property type="evidence" value="ECO:0007669"/>
    <property type="project" value="UniProtKB-SubCell"/>
</dbReference>
<dbReference type="Pfam" id="PF12836">
    <property type="entry name" value="HHH_3"/>
    <property type="match status" value="1"/>
</dbReference>
<proteinExistence type="inferred from homology"/>
<evidence type="ECO:0000313" key="11">
    <source>
        <dbReference type="Proteomes" id="UP000287033"/>
    </source>
</evidence>
<keyword evidence="5" id="KW-0805">Transcription regulation</keyword>